<keyword evidence="1" id="KW-0472">Membrane</keyword>
<protein>
    <submittedName>
        <fullName evidence="2">Uncharacterized protein</fullName>
    </submittedName>
</protein>
<organism evidence="2 3">
    <name type="scientific">Chryseobacterium takakiae</name>
    <dbReference type="NCBI Taxonomy" id="1302685"/>
    <lineage>
        <taxon>Bacteria</taxon>
        <taxon>Pseudomonadati</taxon>
        <taxon>Bacteroidota</taxon>
        <taxon>Flavobacteriia</taxon>
        <taxon>Flavobacteriales</taxon>
        <taxon>Weeksellaceae</taxon>
        <taxon>Chryseobacterium group</taxon>
        <taxon>Chryseobacterium</taxon>
    </lineage>
</organism>
<dbReference type="STRING" id="1302685.SAMN05444408_10827"/>
<evidence type="ECO:0000313" key="2">
    <source>
        <dbReference type="EMBL" id="SHF05154.1"/>
    </source>
</evidence>
<dbReference type="Proteomes" id="UP000184236">
    <property type="component" value="Unassembled WGS sequence"/>
</dbReference>
<sequence length="98" mass="11464">MVFYKLINRINKNLYLTCYIGYAFCNSHHNKSRNMKKEVGVLLAGGVGLLAVLSIIGIKKILDRKDKKYNDSYSDYHRHFDNRNAEDDYHGIEFYALK</sequence>
<dbReference type="EMBL" id="FQVO01000008">
    <property type="protein sequence ID" value="SHF05154.1"/>
    <property type="molecule type" value="Genomic_DNA"/>
</dbReference>
<gene>
    <name evidence="2" type="ORF">SAMN05444408_10827</name>
</gene>
<dbReference type="AlphaFoldDB" id="A0A1M4YH48"/>
<keyword evidence="1" id="KW-1133">Transmembrane helix</keyword>
<keyword evidence="1" id="KW-0812">Transmembrane</keyword>
<proteinExistence type="predicted"/>
<name>A0A1M4YH48_9FLAO</name>
<accession>A0A1M4YH48</accession>
<reference evidence="3" key="1">
    <citation type="submission" date="2016-11" db="EMBL/GenBank/DDBJ databases">
        <authorList>
            <person name="Varghese N."/>
            <person name="Submissions S."/>
        </authorList>
    </citation>
    <scope>NUCLEOTIDE SEQUENCE [LARGE SCALE GENOMIC DNA]</scope>
    <source>
        <strain evidence="3">DSM 26898</strain>
    </source>
</reference>
<evidence type="ECO:0000256" key="1">
    <source>
        <dbReference type="SAM" id="Phobius"/>
    </source>
</evidence>
<feature type="transmembrane region" description="Helical" evidence="1">
    <location>
        <begin position="39"/>
        <end position="58"/>
    </location>
</feature>
<keyword evidence="3" id="KW-1185">Reference proteome</keyword>
<evidence type="ECO:0000313" key="3">
    <source>
        <dbReference type="Proteomes" id="UP000184236"/>
    </source>
</evidence>